<dbReference type="PIRSF" id="PIRSF000521">
    <property type="entry name" value="Transaminase_4ab_Lys_Orn"/>
    <property type="match status" value="1"/>
</dbReference>
<dbReference type="FunFam" id="3.40.640.10:FF:000004">
    <property type="entry name" value="Acetylornithine aminotransferase"/>
    <property type="match status" value="1"/>
</dbReference>
<evidence type="ECO:0000256" key="2">
    <source>
        <dbReference type="ARBA" id="ARBA00022576"/>
    </source>
</evidence>
<dbReference type="Pfam" id="PF00202">
    <property type="entry name" value="Aminotran_3"/>
    <property type="match status" value="1"/>
</dbReference>
<evidence type="ECO:0000256" key="7">
    <source>
        <dbReference type="RuleBase" id="RU003560"/>
    </source>
</evidence>
<evidence type="ECO:0000256" key="4">
    <source>
        <dbReference type="ARBA" id="ARBA00022679"/>
    </source>
</evidence>
<gene>
    <name evidence="8" type="ORF">IAC55_03155</name>
</gene>
<dbReference type="InterPro" id="IPR049704">
    <property type="entry name" value="Aminotrans_3_PPA_site"/>
</dbReference>
<dbReference type="EMBL" id="JADIMX010000061">
    <property type="protein sequence ID" value="MBO8434304.1"/>
    <property type="molecule type" value="Genomic_DNA"/>
</dbReference>
<keyword evidence="5 7" id="KW-0663">Pyridoxal phosphate</keyword>
<dbReference type="GO" id="GO:0030170">
    <property type="term" value="F:pyridoxal phosphate binding"/>
    <property type="evidence" value="ECO:0007669"/>
    <property type="project" value="InterPro"/>
</dbReference>
<dbReference type="Gene3D" id="3.90.1150.10">
    <property type="entry name" value="Aspartate Aminotransferase, domain 1"/>
    <property type="match status" value="1"/>
</dbReference>
<dbReference type="Gene3D" id="3.40.640.10">
    <property type="entry name" value="Type I PLP-dependent aspartate aminotransferase-like (Major domain)"/>
    <property type="match status" value="1"/>
</dbReference>
<organism evidence="8 9">
    <name type="scientific">Candidatus Fimicola merdigallinarum</name>
    <dbReference type="NCBI Taxonomy" id="2840819"/>
    <lineage>
        <taxon>Bacteria</taxon>
        <taxon>Bacillati</taxon>
        <taxon>Bacillota</taxon>
        <taxon>Clostridia</taxon>
        <taxon>Lachnospirales</taxon>
        <taxon>Lachnospiraceae</taxon>
        <taxon>Lachnospiraceae incertae sedis</taxon>
        <taxon>Candidatus Fimicola</taxon>
    </lineage>
</organism>
<keyword evidence="3" id="KW-0028">Amino-acid biosynthesis</keyword>
<dbReference type="InterPro" id="IPR050103">
    <property type="entry name" value="Class-III_PLP-dep_AT"/>
</dbReference>
<comment type="cofactor">
    <cofactor evidence="1">
        <name>pyridoxal 5'-phosphate</name>
        <dbReference type="ChEBI" id="CHEBI:597326"/>
    </cofactor>
</comment>
<name>A0A9D9DUN1_9FIRM</name>
<dbReference type="PANTHER" id="PTHR11986:SF79">
    <property type="entry name" value="ACETYLORNITHINE AMINOTRANSFERASE, MITOCHONDRIAL"/>
    <property type="match status" value="1"/>
</dbReference>
<keyword evidence="2 8" id="KW-0032">Aminotransferase</keyword>
<accession>A0A9D9DUN1</accession>
<dbReference type="GO" id="GO:0042802">
    <property type="term" value="F:identical protein binding"/>
    <property type="evidence" value="ECO:0007669"/>
    <property type="project" value="TreeGrafter"/>
</dbReference>
<dbReference type="InterPro" id="IPR015421">
    <property type="entry name" value="PyrdxlP-dep_Trfase_major"/>
</dbReference>
<dbReference type="Proteomes" id="UP000823611">
    <property type="component" value="Unassembled WGS sequence"/>
</dbReference>
<dbReference type="InterPro" id="IPR015422">
    <property type="entry name" value="PyrdxlP-dep_Trfase_small"/>
</dbReference>
<dbReference type="PROSITE" id="PS00600">
    <property type="entry name" value="AA_TRANSFER_CLASS_3"/>
    <property type="match status" value="1"/>
</dbReference>
<keyword evidence="4" id="KW-0808">Transferase</keyword>
<dbReference type="NCBIfam" id="TIGR00707">
    <property type="entry name" value="argD"/>
    <property type="match status" value="1"/>
</dbReference>
<dbReference type="SUPFAM" id="SSF53383">
    <property type="entry name" value="PLP-dependent transferases"/>
    <property type="match status" value="1"/>
</dbReference>
<evidence type="ECO:0000313" key="9">
    <source>
        <dbReference type="Proteomes" id="UP000823611"/>
    </source>
</evidence>
<evidence type="ECO:0000256" key="6">
    <source>
        <dbReference type="ARBA" id="ARBA00029440"/>
    </source>
</evidence>
<dbReference type="CDD" id="cd00610">
    <property type="entry name" value="OAT_like"/>
    <property type="match status" value="1"/>
</dbReference>
<dbReference type="InterPro" id="IPR005814">
    <property type="entry name" value="Aminotrans_3"/>
</dbReference>
<evidence type="ECO:0000313" key="8">
    <source>
        <dbReference type="EMBL" id="MBO8434304.1"/>
    </source>
</evidence>
<comment type="caution">
    <text evidence="8">The sequence shown here is derived from an EMBL/GenBank/DDBJ whole genome shotgun (WGS) entry which is preliminary data.</text>
</comment>
<evidence type="ECO:0000256" key="3">
    <source>
        <dbReference type="ARBA" id="ARBA00022605"/>
    </source>
</evidence>
<dbReference type="NCBIfam" id="NF002325">
    <property type="entry name" value="PRK01278.1"/>
    <property type="match status" value="1"/>
</dbReference>
<dbReference type="InterPro" id="IPR004636">
    <property type="entry name" value="AcOrn/SuccOrn_fam"/>
</dbReference>
<reference evidence="8" key="2">
    <citation type="journal article" date="2021" name="PeerJ">
        <title>Extensive microbial diversity within the chicken gut microbiome revealed by metagenomics and culture.</title>
        <authorList>
            <person name="Gilroy R."/>
            <person name="Ravi A."/>
            <person name="Getino M."/>
            <person name="Pursley I."/>
            <person name="Horton D.L."/>
            <person name="Alikhan N.F."/>
            <person name="Baker D."/>
            <person name="Gharbi K."/>
            <person name="Hall N."/>
            <person name="Watson M."/>
            <person name="Adriaenssens E.M."/>
            <person name="Foster-Nyarko E."/>
            <person name="Jarju S."/>
            <person name="Secka A."/>
            <person name="Antonio M."/>
            <person name="Oren A."/>
            <person name="Chaudhuri R.R."/>
            <person name="La Ragione R."/>
            <person name="Hildebrand F."/>
            <person name="Pallen M.J."/>
        </authorList>
    </citation>
    <scope>NUCLEOTIDE SEQUENCE</scope>
    <source>
        <strain evidence="8">F6-4510</strain>
    </source>
</reference>
<proteinExistence type="inferred from homology"/>
<evidence type="ECO:0000256" key="1">
    <source>
        <dbReference type="ARBA" id="ARBA00001933"/>
    </source>
</evidence>
<evidence type="ECO:0000256" key="5">
    <source>
        <dbReference type="ARBA" id="ARBA00022898"/>
    </source>
</evidence>
<comment type="pathway">
    <text evidence="6">Amino-acid biosynthesis.</text>
</comment>
<dbReference type="HAMAP" id="MF_01107">
    <property type="entry name" value="ArgD_aminotrans_3"/>
    <property type="match status" value="1"/>
</dbReference>
<dbReference type="GO" id="GO:0008483">
    <property type="term" value="F:transaminase activity"/>
    <property type="evidence" value="ECO:0007669"/>
    <property type="project" value="UniProtKB-KW"/>
</dbReference>
<sequence length="375" mass="40754">MDKLVKLGSDVVMNTYARYPVALEYGDGCYMWDIDGKKYLDFVGGIAVNSLGSNYDKIVDKISEQAKKLIHCSNLYYTEPQIQLANMLVKNSDFDKVFFCNSGAEANESALKLCRKYAELKNKKGNDIITMVKSFHGRTYGAVTATGQDKYHKGLGPLLPGIKYAEYNNIDSLKEAIDENTCAIMLEVIQGEGGIIPADKEYLKEVRKICDDNDIVLIFDEVQTGVGRCGELFAYQLYGVAPDIVTLAKGLAGGVPIGAMLATDKVAVAFNPGDHASTFGGNPLATSVGTVVINEIINNGILENVKKQGEYLSEKLNELMEKHSVIKSVRGFGLMQGLQTTVPTGKIVKKCIENGLLVVGAGNDVIRFVPPLIVS</sequence>
<dbReference type="AlphaFoldDB" id="A0A9D9DUN1"/>
<protein>
    <submittedName>
        <fullName evidence="8">Aspartate aminotransferase family protein</fullName>
    </submittedName>
</protein>
<dbReference type="PANTHER" id="PTHR11986">
    <property type="entry name" value="AMINOTRANSFERASE CLASS III"/>
    <property type="match status" value="1"/>
</dbReference>
<feature type="non-terminal residue" evidence="8">
    <location>
        <position position="375"/>
    </location>
</feature>
<comment type="similarity">
    <text evidence="7">Belongs to the class-III pyridoxal-phosphate-dependent aminotransferase family.</text>
</comment>
<dbReference type="InterPro" id="IPR015424">
    <property type="entry name" value="PyrdxlP-dep_Trfase"/>
</dbReference>
<dbReference type="GO" id="GO:0006526">
    <property type="term" value="P:L-arginine biosynthetic process"/>
    <property type="evidence" value="ECO:0007669"/>
    <property type="project" value="UniProtKB-ARBA"/>
</dbReference>
<reference evidence="8" key="1">
    <citation type="submission" date="2020-10" db="EMBL/GenBank/DDBJ databases">
        <authorList>
            <person name="Gilroy R."/>
        </authorList>
    </citation>
    <scope>NUCLEOTIDE SEQUENCE</scope>
    <source>
        <strain evidence="8">F6-4510</strain>
    </source>
</reference>